<dbReference type="EMBL" id="SMBX01000003">
    <property type="protein sequence ID" value="TCV00794.1"/>
    <property type="molecule type" value="Genomic_DNA"/>
</dbReference>
<keyword evidence="4 5" id="KW-0949">S-adenosyl-L-methionine</keyword>
<protein>
    <recommendedName>
        <fullName evidence="5">Chemotaxis protein methyltransferase</fullName>
        <ecNumber evidence="5">2.1.1.80</ecNumber>
    </recommendedName>
</protein>
<feature type="binding site" evidence="6">
    <location>
        <position position="94"/>
    </location>
    <ligand>
        <name>S-adenosyl-L-methionine</name>
        <dbReference type="ChEBI" id="CHEBI:59789"/>
    </ligand>
</feature>
<dbReference type="SUPFAM" id="SSF47757">
    <property type="entry name" value="Chemotaxis receptor methyltransferase CheR, N-terminal domain"/>
    <property type="match status" value="1"/>
</dbReference>
<feature type="binding site" evidence="6">
    <location>
        <position position="125"/>
    </location>
    <ligand>
        <name>S-adenosyl-L-methionine</name>
        <dbReference type="ChEBI" id="CHEBI:59789"/>
    </ligand>
</feature>
<dbReference type="PROSITE" id="PS50123">
    <property type="entry name" value="CHER"/>
    <property type="match status" value="1"/>
</dbReference>
<keyword evidence="2 5" id="KW-0489">Methyltransferase</keyword>
<organism evidence="8 9">
    <name type="scientific">Paracandidimonas soli</name>
    <dbReference type="NCBI Taxonomy" id="1917182"/>
    <lineage>
        <taxon>Bacteria</taxon>
        <taxon>Pseudomonadati</taxon>
        <taxon>Pseudomonadota</taxon>
        <taxon>Betaproteobacteria</taxon>
        <taxon>Burkholderiales</taxon>
        <taxon>Alcaligenaceae</taxon>
        <taxon>Paracandidimonas</taxon>
    </lineage>
</organism>
<evidence type="ECO:0000259" key="7">
    <source>
        <dbReference type="PROSITE" id="PS50123"/>
    </source>
</evidence>
<dbReference type="Proteomes" id="UP000294692">
    <property type="component" value="Unassembled WGS sequence"/>
</dbReference>
<dbReference type="InterPro" id="IPR026024">
    <property type="entry name" value="Chemotaxis_MeTrfase_CheR"/>
</dbReference>
<feature type="binding site" evidence="6">
    <location>
        <position position="88"/>
    </location>
    <ligand>
        <name>S-adenosyl-L-methionine</name>
        <dbReference type="ChEBI" id="CHEBI:59789"/>
    </ligand>
</feature>
<dbReference type="InterPro" id="IPR022641">
    <property type="entry name" value="CheR_N"/>
</dbReference>
<feature type="domain" description="CheR-type methyltransferase" evidence="7">
    <location>
        <begin position="21"/>
        <end position="280"/>
    </location>
</feature>
<dbReference type="PANTHER" id="PTHR24422:SF19">
    <property type="entry name" value="CHEMOTAXIS PROTEIN METHYLTRANSFERASE"/>
    <property type="match status" value="1"/>
</dbReference>
<dbReference type="PRINTS" id="PR00996">
    <property type="entry name" value="CHERMTFRASE"/>
</dbReference>
<dbReference type="AlphaFoldDB" id="A0A4R3VB16"/>
<evidence type="ECO:0000256" key="4">
    <source>
        <dbReference type="ARBA" id="ARBA00022691"/>
    </source>
</evidence>
<dbReference type="CDD" id="cd02440">
    <property type="entry name" value="AdoMet_MTases"/>
    <property type="match status" value="1"/>
</dbReference>
<dbReference type="Pfam" id="PF03705">
    <property type="entry name" value="CheR_N"/>
    <property type="match status" value="1"/>
</dbReference>
<keyword evidence="3 5" id="KW-0808">Transferase</keyword>
<dbReference type="RefSeq" id="WP_132475769.1">
    <property type="nucleotide sequence ID" value="NZ_JBEBWM010000047.1"/>
</dbReference>
<dbReference type="SUPFAM" id="SSF53335">
    <property type="entry name" value="S-adenosyl-L-methionine-dependent methyltransferases"/>
    <property type="match status" value="1"/>
</dbReference>
<name>A0A4R3VB16_9BURK</name>
<dbReference type="PANTHER" id="PTHR24422">
    <property type="entry name" value="CHEMOTAXIS PROTEIN METHYLTRANSFERASE"/>
    <property type="match status" value="1"/>
</dbReference>
<evidence type="ECO:0000256" key="1">
    <source>
        <dbReference type="ARBA" id="ARBA00001541"/>
    </source>
</evidence>
<feature type="binding site" evidence="6">
    <location>
        <position position="150"/>
    </location>
    <ligand>
        <name>S-adenosyl-L-methionine</name>
        <dbReference type="ChEBI" id="CHEBI:59789"/>
    </ligand>
</feature>
<evidence type="ECO:0000256" key="5">
    <source>
        <dbReference type="PIRNR" id="PIRNR000410"/>
    </source>
</evidence>
<evidence type="ECO:0000256" key="3">
    <source>
        <dbReference type="ARBA" id="ARBA00022679"/>
    </source>
</evidence>
<dbReference type="Gene3D" id="1.10.155.10">
    <property type="entry name" value="Chemotaxis receptor methyltransferase CheR, N-terminal domain"/>
    <property type="match status" value="1"/>
</dbReference>
<accession>A0A4R3VB16</accession>
<dbReference type="GO" id="GO:0008983">
    <property type="term" value="F:protein-glutamate O-methyltransferase activity"/>
    <property type="evidence" value="ECO:0007669"/>
    <property type="project" value="UniProtKB-EC"/>
</dbReference>
<comment type="function">
    <text evidence="5">Methylation of the membrane-bound methyl-accepting chemotaxis proteins (MCP) to form gamma-glutamyl methyl ester residues in MCP.</text>
</comment>
<feature type="binding site" evidence="6">
    <location>
        <position position="90"/>
    </location>
    <ligand>
        <name>S-adenosyl-L-methionine</name>
        <dbReference type="ChEBI" id="CHEBI:59789"/>
    </ligand>
</feature>
<dbReference type="InterPro" id="IPR050903">
    <property type="entry name" value="Bact_Chemotaxis_MeTrfase"/>
</dbReference>
<reference evidence="8 9" key="1">
    <citation type="submission" date="2019-03" db="EMBL/GenBank/DDBJ databases">
        <title>Genomic Encyclopedia of Type Strains, Phase IV (KMG-IV): sequencing the most valuable type-strain genomes for metagenomic binning, comparative biology and taxonomic classification.</title>
        <authorList>
            <person name="Goeker M."/>
        </authorList>
    </citation>
    <scope>NUCLEOTIDE SEQUENCE [LARGE SCALE GENOMIC DNA]</scope>
    <source>
        <strain evidence="8 9">DSM 100048</strain>
    </source>
</reference>
<evidence type="ECO:0000256" key="2">
    <source>
        <dbReference type="ARBA" id="ARBA00022603"/>
    </source>
</evidence>
<sequence>MSAIEIGSIFAAPSYPPAVPEDFDRCVKLLQKRAGIVLGEHKREMIGRILGARAKAVNMQTIRSYLDLLAQNPGAQEWEHFINAFTINHTAFFRERHHFEMLADFVKRRRAPVSIWCCAASTGEEVYTIALTLAQAGHTAENGARIWATDIDTEAVQRARQGVYSMDRVKPVPPDRLRTYFQRGTGKNAGMVRVKPVLRNMVEFDVLNLLDPSWPIQGKFDAIFCRNIMIYFDKETQSRILDRFAPVLKPDGLLFAGHSENFTYLTKAFRLRGQTVYVRS</sequence>
<dbReference type="Gene3D" id="3.40.50.150">
    <property type="entry name" value="Vaccinia Virus protein VP39"/>
    <property type="match status" value="1"/>
</dbReference>
<dbReference type="InterPro" id="IPR000780">
    <property type="entry name" value="CheR_MeTrfase"/>
</dbReference>
<feature type="binding site" evidence="6">
    <location>
        <begin position="208"/>
        <end position="209"/>
    </location>
    <ligand>
        <name>S-adenosyl-L-methionine</name>
        <dbReference type="ChEBI" id="CHEBI:59789"/>
    </ligand>
</feature>
<evidence type="ECO:0000313" key="9">
    <source>
        <dbReference type="Proteomes" id="UP000294692"/>
    </source>
</evidence>
<evidence type="ECO:0000256" key="6">
    <source>
        <dbReference type="PIRSR" id="PIRSR000410-1"/>
    </source>
</evidence>
<dbReference type="InterPro" id="IPR029063">
    <property type="entry name" value="SAM-dependent_MTases_sf"/>
</dbReference>
<comment type="caution">
    <text evidence="8">The sequence shown here is derived from an EMBL/GenBank/DDBJ whole genome shotgun (WGS) entry which is preliminary data.</text>
</comment>
<dbReference type="GO" id="GO:0032259">
    <property type="term" value="P:methylation"/>
    <property type="evidence" value="ECO:0007669"/>
    <property type="project" value="UniProtKB-KW"/>
</dbReference>
<comment type="catalytic activity">
    <reaction evidence="1 5">
        <text>L-glutamyl-[protein] + S-adenosyl-L-methionine = [protein]-L-glutamate 5-O-methyl ester + S-adenosyl-L-homocysteine</text>
        <dbReference type="Rhea" id="RHEA:24452"/>
        <dbReference type="Rhea" id="RHEA-COMP:10208"/>
        <dbReference type="Rhea" id="RHEA-COMP:10311"/>
        <dbReference type="ChEBI" id="CHEBI:29973"/>
        <dbReference type="ChEBI" id="CHEBI:57856"/>
        <dbReference type="ChEBI" id="CHEBI:59789"/>
        <dbReference type="ChEBI" id="CHEBI:82795"/>
        <dbReference type="EC" id="2.1.1.80"/>
    </reaction>
</comment>
<evidence type="ECO:0000313" key="8">
    <source>
        <dbReference type="EMBL" id="TCV00794.1"/>
    </source>
</evidence>
<dbReference type="OrthoDB" id="9816309at2"/>
<gene>
    <name evidence="8" type="ORF">EV686_103378</name>
</gene>
<feature type="binding site" evidence="6">
    <location>
        <begin position="226"/>
        <end position="227"/>
    </location>
    <ligand>
        <name>S-adenosyl-L-methionine</name>
        <dbReference type="ChEBI" id="CHEBI:59789"/>
    </ligand>
</feature>
<dbReference type="PIRSF" id="PIRSF000410">
    <property type="entry name" value="CheR"/>
    <property type="match status" value="1"/>
</dbReference>
<proteinExistence type="predicted"/>
<dbReference type="Pfam" id="PF01739">
    <property type="entry name" value="CheR"/>
    <property type="match status" value="1"/>
</dbReference>
<dbReference type="InterPro" id="IPR022642">
    <property type="entry name" value="CheR_C"/>
</dbReference>
<dbReference type="InterPro" id="IPR036804">
    <property type="entry name" value="CheR_N_sf"/>
</dbReference>
<keyword evidence="9" id="KW-1185">Reference proteome</keyword>
<dbReference type="SMART" id="SM00138">
    <property type="entry name" value="MeTrc"/>
    <property type="match status" value="1"/>
</dbReference>
<dbReference type="EC" id="2.1.1.80" evidence="5"/>